<dbReference type="InterPro" id="IPR039426">
    <property type="entry name" value="TonB-dep_rcpt-like"/>
</dbReference>
<dbReference type="RefSeq" id="WP_390330757.1">
    <property type="nucleotide sequence ID" value="NZ_JBHRTP010000006.1"/>
</dbReference>
<keyword evidence="6 9" id="KW-0472">Membrane</keyword>
<dbReference type="EMBL" id="JBHRTP010000006">
    <property type="protein sequence ID" value="MFC3106842.1"/>
    <property type="molecule type" value="Genomic_DNA"/>
</dbReference>
<keyword evidence="3 9" id="KW-0813">Transport</keyword>
<evidence type="ECO:0000256" key="7">
    <source>
        <dbReference type="ARBA" id="ARBA00023170"/>
    </source>
</evidence>
<evidence type="ECO:0000256" key="4">
    <source>
        <dbReference type="ARBA" id="ARBA00022452"/>
    </source>
</evidence>
<keyword evidence="7 12" id="KW-0675">Receptor</keyword>
<reference evidence="13" key="1">
    <citation type="journal article" date="2019" name="Int. J. Syst. Evol. Microbiol.">
        <title>The Global Catalogue of Microorganisms (GCM) 10K type strain sequencing project: providing services to taxonomists for standard genome sequencing and annotation.</title>
        <authorList>
            <consortium name="The Broad Institute Genomics Platform"/>
            <consortium name="The Broad Institute Genome Sequencing Center for Infectious Disease"/>
            <person name="Wu L."/>
            <person name="Ma J."/>
        </authorList>
    </citation>
    <scope>NUCLEOTIDE SEQUENCE [LARGE SCALE GENOMIC DNA]</scope>
    <source>
        <strain evidence="13">KCTC 42986</strain>
    </source>
</reference>
<dbReference type="Gene3D" id="2.60.40.1120">
    <property type="entry name" value="Carboxypeptidase-like, regulatory domain"/>
    <property type="match status" value="1"/>
</dbReference>
<dbReference type="InterPro" id="IPR012910">
    <property type="entry name" value="Plug_dom"/>
</dbReference>
<name>A0ABV7EZ37_9BURK</name>
<dbReference type="Pfam" id="PF07715">
    <property type="entry name" value="Plug"/>
    <property type="match status" value="1"/>
</dbReference>
<accession>A0ABV7EZ37</accession>
<keyword evidence="4 9" id="KW-1134">Transmembrane beta strand</keyword>
<evidence type="ECO:0000256" key="8">
    <source>
        <dbReference type="ARBA" id="ARBA00023237"/>
    </source>
</evidence>
<dbReference type="Pfam" id="PF25183">
    <property type="entry name" value="OMP_b-brl_4"/>
    <property type="match status" value="1"/>
</dbReference>
<comment type="caution">
    <text evidence="12">The sequence shown here is derived from an EMBL/GenBank/DDBJ whole genome shotgun (WGS) entry which is preliminary data.</text>
</comment>
<feature type="domain" description="TonB-dependent transporter Oar-like beta-barrel" evidence="11">
    <location>
        <begin position="331"/>
        <end position="607"/>
    </location>
</feature>
<feature type="domain" description="TonB-dependent receptor plug" evidence="10">
    <location>
        <begin position="141"/>
        <end position="234"/>
    </location>
</feature>
<dbReference type="InterPro" id="IPR037066">
    <property type="entry name" value="Plug_dom_sf"/>
</dbReference>
<evidence type="ECO:0000259" key="11">
    <source>
        <dbReference type="Pfam" id="PF25183"/>
    </source>
</evidence>
<evidence type="ECO:0000256" key="6">
    <source>
        <dbReference type="ARBA" id="ARBA00023136"/>
    </source>
</evidence>
<dbReference type="InterPro" id="IPR036942">
    <property type="entry name" value="Beta-barrel_TonB_sf"/>
</dbReference>
<gene>
    <name evidence="12" type="ORF">ACFOFO_02515</name>
</gene>
<evidence type="ECO:0000256" key="1">
    <source>
        <dbReference type="ARBA" id="ARBA00004571"/>
    </source>
</evidence>
<dbReference type="Gene3D" id="2.40.170.20">
    <property type="entry name" value="TonB-dependent receptor, beta-barrel domain"/>
    <property type="match status" value="2"/>
</dbReference>
<comment type="subcellular location">
    <subcellularLocation>
        <location evidence="1 9">Cell outer membrane</location>
        <topology evidence="1 9">Multi-pass membrane protein</topology>
    </subcellularLocation>
</comment>
<evidence type="ECO:0000256" key="5">
    <source>
        <dbReference type="ARBA" id="ARBA00022692"/>
    </source>
</evidence>
<evidence type="ECO:0000313" key="13">
    <source>
        <dbReference type="Proteomes" id="UP001595530"/>
    </source>
</evidence>
<evidence type="ECO:0000256" key="9">
    <source>
        <dbReference type="PROSITE-ProRule" id="PRU01360"/>
    </source>
</evidence>
<keyword evidence="5 9" id="KW-0812">Transmembrane</keyword>
<protein>
    <submittedName>
        <fullName evidence="12">TonB-dependent receptor plug domain-containing protein</fullName>
    </submittedName>
</protein>
<keyword evidence="8 9" id="KW-0998">Cell outer membrane</keyword>
<sequence length="1025" mass="110733">MEFTLKKKVVVHALALAFGGAVMTVGINPVAMAQSNATTTIYGKVAAGSDAVLIENVDTGLRRTLTPDSNGRFQATAMPPGHYKVQAMKGTAVVGTTEVDALAGQGAEATFAAAPVAGVQSVQVTGARRTIDVSNSNNGATFTAKELAKLPIAQSVDAIIQLAPNTTRADSRYAAGASFGGGGASENAYYVNGFPVTNPLTQLGASELPFGAISQAQVLTGGFGAEFGRSVGGVVNITTKSGTNNWEMGAQVSIAPSSTRAKAKDIFYPNTGAPENAKTDNTLYRRNEDNKVEQKTYGAYVGGPIIKDKLFMFVSGEYQDNSFSGTNQLNNTGTTSNLLGGWSEKQDTVKRYLGKFDWNITDNHRLELTLMGDKPEQDEQLSGYNYATRARDGVVRSSAHYTNIPDHTGAVGADVQILKYTGNLTDDLTLTALYGQSKTEHTNTFDGFDPINSPLYQVSAPLAARAPGITYNNPQLLTGFIVPPGAEDTVKSSRLDLEYRLGQHTIRGGLDYNKLKSINAGDLTAGGGIWTYSHTNTPNSPITLQGVPTVVASGGGLGTSGYYVRKQNFFDATTAYSNQSAQYIEDRYQVTKDVLVTAGLRNEQFTNKNGDNETFLEMKNQFAPRLAAVWDVNGDASMKVFGSAGRYMVQIPTHLAVRGASRSSYLRQYFTYTGVDANGAPTGTTAITGVLSPDNEFGQAKDARTVAALDMSPNMQDELTLGFEKSFSPSLNFGAKATYRVLKSAIDDFCDQRPFDAWAVRNNVDASNWGGFNCASFNPGKDNDFLVDFAGTGNNLTRVHLTKADLGMPDAQRTYLAVDLFAEHPLRNGWYGKVNYTWSRSRGNTEGQTLSDVAQTDVSATQTWDHRELMENSNGLLPNDRKHQIKAYGFYEITPQFSVGGNFLAAAGRPKNCIGNYPDALVANDPGFPDYGSAYHYCNQVASPRGAAGNLPWDIRLDMNVVYKPEQVKGLSFKLDIFNLFNRQTVQTIDELYNLNDAVAATYSRTISYTAPRALKLTAEYNYKF</sequence>
<keyword evidence="13" id="KW-1185">Reference proteome</keyword>
<organism evidence="12 13">
    <name type="scientific">Undibacterium arcticum</name>
    <dbReference type="NCBI Taxonomy" id="1762892"/>
    <lineage>
        <taxon>Bacteria</taxon>
        <taxon>Pseudomonadati</taxon>
        <taxon>Pseudomonadota</taxon>
        <taxon>Betaproteobacteria</taxon>
        <taxon>Burkholderiales</taxon>
        <taxon>Oxalobacteraceae</taxon>
        <taxon>Undibacterium</taxon>
    </lineage>
</organism>
<dbReference type="PANTHER" id="PTHR30069:SF46">
    <property type="entry name" value="OAR PROTEIN"/>
    <property type="match status" value="1"/>
</dbReference>
<dbReference type="InterPro" id="IPR057601">
    <property type="entry name" value="Oar-like_b-barrel"/>
</dbReference>
<evidence type="ECO:0000256" key="2">
    <source>
        <dbReference type="ARBA" id="ARBA00009810"/>
    </source>
</evidence>
<dbReference type="PROSITE" id="PS52016">
    <property type="entry name" value="TONB_DEPENDENT_REC_3"/>
    <property type="match status" value="1"/>
</dbReference>
<dbReference type="Proteomes" id="UP001595530">
    <property type="component" value="Unassembled WGS sequence"/>
</dbReference>
<dbReference type="InterPro" id="IPR013784">
    <property type="entry name" value="Carb-bd-like_fold"/>
</dbReference>
<dbReference type="PANTHER" id="PTHR30069">
    <property type="entry name" value="TONB-DEPENDENT OUTER MEMBRANE RECEPTOR"/>
    <property type="match status" value="1"/>
</dbReference>
<dbReference type="SUPFAM" id="SSF56935">
    <property type="entry name" value="Porins"/>
    <property type="match status" value="1"/>
</dbReference>
<evidence type="ECO:0000313" key="12">
    <source>
        <dbReference type="EMBL" id="MFC3106842.1"/>
    </source>
</evidence>
<evidence type="ECO:0000259" key="10">
    <source>
        <dbReference type="Pfam" id="PF07715"/>
    </source>
</evidence>
<proteinExistence type="inferred from homology"/>
<dbReference type="Gene3D" id="2.170.130.10">
    <property type="entry name" value="TonB-dependent receptor, plug domain"/>
    <property type="match status" value="1"/>
</dbReference>
<evidence type="ECO:0000256" key="3">
    <source>
        <dbReference type="ARBA" id="ARBA00022448"/>
    </source>
</evidence>
<comment type="similarity">
    <text evidence="2 9">Belongs to the TonB-dependent receptor family.</text>
</comment>
<dbReference type="SUPFAM" id="SSF49452">
    <property type="entry name" value="Starch-binding domain-like"/>
    <property type="match status" value="1"/>
</dbReference>